<dbReference type="AlphaFoldDB" id="A0A7J9LK02"/>
<feature type="compositionally biased region" description="Basic and acidic residues" evidence="1">
    <location>
        <begin position="55"/>
        <end position="65"/>
    </location>
</feature>
<dbReference type="Proteomes" id="UP000593576">
    <property type="component" value="Unassembled WGS sequence"/>
</dbReference>
<dbReference type="EMBL" id="JABFAF010000007">
    <property type="protein sequence ID" value="MBA0858886.1"/>
    <property type="molecule type" value="Genomic_DNA"/>
</dbReference>
<comment type="caution">
    <text evidence="2">The sequence shown here is derived from an EMBL/GenBank/DDBJ whole genome shotgun (WGS) entry which is preliminary data.</text>
</comment>
<proteinExistence type="predicted"/>
<evidence type="ECO:0000313" key="2">
    <source>
        <dbReference type="EMBL" id="MBA0858886.1"/>
    </source>
</evidence>
<reference evidence="2 3" key="1">
    <citation type="journal article" date="2019" name="Genome Biol. Evol.">
        <title>Insights into the evolution of the New World diploid cottons (Gossypium, subgenus Houzingenia) based on genome sequencing.</title>
        <authorList>
            <person name="Grover C.E."/>
            <person name="Arick M.A. 2nd"/>
            <person name="Thrash A."/>
            <person name="Conover J.L."/>
            <person name="Sanders W.S."/>
            <person name="Peterson D.G."/>
            <person name="Frelichowski J.E."/>
            <person name="Scheffler J.A."/>
            <person name="Scheffler B.E."/>
            <person name="Wendel J.F."/>
        </authorList>
    </citation>
    <scope>NUCLEOTIDE SEQUENCE [LARGE SCALE GENOMIC DNA]</scope>
    <source>
        <strain evidence="2">1</strain>
        <tissue evidence="2">Leaf</tissue>
    </source>
</reference>
<organism evidence="2 3">
    <name type="scientific">Gossypium schwendimanii</name>
    <name type="common">Cotton</name>
    <dbReference type="NCBI Taxonomy" id="34291"/>
    <lineage>
        <taxon>Eukaryota</taxon>
        <taxon>Viridiplantae</taxon>
        <taxon>Streptophyta</taxon>
        <taxon>Embryophyta</taxon>
        <taxon>Tracheophyta</taxon>
        <taxon>Spermatophyta</taxon>
        <taxon>Magnoliopsida</taxon>
        <taxon>eudicotyledons</taxon>
        <taxon>Gunneridae</taxon>
        <taxon>Pentapetalae</taxon>
        <taxon>rosids</taxon>
        <taxon>malvids</taxon>
        <taxon>Malvales</taxon>
        <taxon>Malvaceae</taxon>
        <taxon>Malvoideae</taxon>
        <taxon>Gossypium</taxon>
    </lineage>
</organism>
<evidence type="ECO:0000313" key="3">
    <source>
        <dbReference type="Proteomes" id="UP000593576"/>
    </source>
</evidence>
<sequence length="116" mass="13555">MMNILKENNTKKIDKKRRTNDFLSQLKGEEDEHEKFIDEVSVIRQKTQESIQSQHESHRREEFRRSTSGWSNIYEEGLSSHGSTGEYHGERKSKSIPSESEFTLREAIPELAKSKS</sequence>
<gene>
    <name evidence="2" type="ORF">Goshw_001476</name>
</gene>
<accession>A0A7J9LK02</accession>
<dbReference type="OrthoDB" id="1000516at2759"/>
<keyword evidence="3" id="KW-1185">Reference proteome</keyword>
<protein>
    <submittedName>
        <fullName evidence="2">Uncharacterized protein</fullName>
    </submittedName>
</protein>
<evidence type="ECO:0000256" key="1">
    <source>
        <dbReference type="SAM" id="MobiDB-lite"/>
    </source>
</evidence>
<name>A0A7J9LK02_GOSSC</name>
<feature type="region of interest" description="Disordered" evidence="1">
    <location>
        <begin position="47"/>
        <end position="116"/>
    </location>
</feature>